<feature type="repeat" description="PPR" evidence="2">
    <location>
        <begin position="156"/>
        <end position="190"/>
    </location>
</feature>
<dbReference type="Pfam" id="PF20431">
    <property type="entry name" value="E_motif"/>
    <property type="match status" value="1"/>
</dbReference>
<dbReference type="OrthoDB" id="185373at2759"/>
<keyword evidence="4" id="KW-1185">Reference proteome</keyword>
<dbReference type="PROSITE" id="PS51375">
    <property type="entry name" value="PPR"/>
    <property type="match status" value="5"/>
</dbReference>
<evidence type="ECO:0000313" key="3">
    <source>
        <dbReference type="EMBL" id="PKA51587.1"/>
    </source>
</evidence>
<evidence type="ECO:0000256" key="2">
    <source>
        <dbReference type="PROSITE-ProRule" id="PRU00708"/>
    </source>
</evidence>
<feature type="repeat" description="PPR" evidence="2">
    <location>
        <begin position="226"/>
        <end position="256"/>
    </location>
</feature>
<dbReference type="InterPro" id="IPR002885">
    <property type="entry name" value="PPR_rpt"/>
</dbReference>
<dbReference type="InterPro" id="IPR046960">
    <property type="entry name" value="PPR_At4g14850-like_plant"/>
</dbReference>
<dbReference type="PANTHER" id="PTHR47926">
    <property type="entry name" value="PENTATRICOPEPTIDE REPEAT-CONTAINING PROTEIN"/>
    <property type="match status" value="1"/>
</dbReference>
<reference evidence="3 4" key="1">
    <citation type="journal article" date="2017" name="Nature">
        <title>The Apostasia genome and the evolution of orchids.</title>
        <authorList>
            <person name="Zhang G.Q."/>
            <person name="Liu K.W."/>
            <person name="Li Z."/>
            <person name="Lohaus R."/>
            <person name="Hsiao Y.Y."/>
            <person name="Niu S.C."/>
            <person name="Wang J.Y."/>
            <person name="Lin Y.C."/>
            <person name="Xu Q."/>
            <person name="Chen L.J."/>
            <person name="Yoshida K."/>
            <person name="Fujiwara S."/>
            <person name="Wang Z.W."/>
            <person name="Zhang Y.Q."/>
            <person name="Mitsuda N."/>
            <person name="Wang M."/>
            <person name="Liu G.H."/>
            <person name="Pecoraro L."/>
            <person name="Huang H.X."/>
            <person name="Xiao X.J."/>
            <person name="Lin M."/>
            <person name="Wu X.Y."/>
            <person name="Wu W.L."/>
            <person name="Chen Y.Y."/>
            <person name="Chang S.B."/>
            <person name="Sakamoto S."/>
            <person name="Ohme-Takagi M."/>
            <person name="Yagi M."/>
            <person name="Zeng S.J."/>
            <person name="Shen C.Y."/>
            <person name="Yeh C.M."/>
            <person name="Luo Y.B."/>
            <person name="Tsai W.C."/>
            <person name="Van de Peer Y."/>
            <person name="Liu Z.J."/>
        </authorList>
    </citation>
    <scope>NUCLEOTIDE SEQUENCE [LARGE SCALE GENOMIC DNA]</scope>
    <source>
        <strain evidence="4">cv. Shenzhen</strain>
        <tissue evidence="3">Stem</tissue>
    </source>
</reference>
<keyword evidence="3" id="KW-0378">Hydrolase</keyword>
<dbReference type="GO" id="GO:0016787">
    <property type="term" value="F:hydrolase activity"/>
    <property type="evidence" value="ECO:0007669"/>
    <property type="project" value="UniProtKB-KW"/>
</dbReference>
<sequence length="721" mass="80268">MPTRLLIRESLCSSPSSFVEPCTWMLRNPFLRHSSISLAAEPPLERYIGKEPAVSFLIHSVTELASLRRLQEAFAAFSHLRWRYPPAYILLRPISSLLNSAAAVRSLHPGLQLHALSLSLGFFYPRSYLILPPFTSFYLSLGLLSDAASVVNESTINVPWNLLISAYVRDGLFPEAFAAYNQMVAGGVAPDHFTFPPVLKACGETGDLGFGREIHRHIENTQNGWNLFVSNALVSMYLKCGVVDVARKLFDEMPERDVVSWNSIISGYASRGIWKEAFKLFERAKKGNSEVNSITWNTIISGALHVGDLIKALKFVSQMSFSRHGVDFVTLVIGLNACSRIGNLRLGKEIHGLAVRIELDGFENVLNALMTMYSRCKEIGSAYLLFRMIKNPSLITWNTMLAGLALDDRAEEASIFFRELMSKGLQPNYVTVVTILALCARVANLQHGRELHCYITKEGLFGFRLLWNSLIDMYSKSGRIMVARRVFESINDRDEVSYTSLIAGYGMQGEGVEAVKLFNEMINRGVKPDQITMVVILSACSHSGLVFEGELIFNQMEGSYGIKPLMEHFSCMVDMFARAGLLEKAEEMINKASLMATSAMWAALVGACQVYRNVEVGERAARRLLEMKTDNAGHYVLIANMYAAAGCWGELAKVRKMMRDVGVRKAPGCAWADLGNGFQPFLVGDRSSPLSAEIYEVLEGLAEQMSDAGYVICKELRFEDM</sequence>
<keyword evidence="1" id="KW-0677">Repeat</keyword>
<dbReference type="Pfam" id="PF01535">
    <property type="entry name" value="PPR"/>
    <property type="match status" value="3"/>
</dbReference>
<feature type="repeat" description="PPR" evidence="2">
    <location>
        <begin position="393"/>
        <end position="427"/>
    </location>
</feature>
<dbReference type="EC" id="3.6.4.12" evidence="3"/>
<dbReference type="NCBIfam" id="TIGR00756">
    <property type="entry name" value="PPR"/>
    <property type="match status" value="5"/>
</dbReference>
<accession>A0A2I0A7T2</accession>
<dbReference type="FunFam" id="1.25.40.10:FF:000637">
    <property type="entry name" value="Pentatricopeptide repeat-containing protein"/>
    <property type="match status" value="1"/>
</dbReference>
<dbReference type="EMBL" id="KZ452013">
    <property type="protein sequence ID" value="PKA51587.1"/>
    <property type="molecule type" value="Genomic_DNA"/>
</dbReference>
<feature type="repeat" description="PPR" evidence="2">
    <location>
        <begin position="494"/>
        <end position="528"/>
    </location>
</feature>
<gene>
    <name evidence="3" type="primary">PCMP-E67</name>
    <name evidence="3" type="ORF">AXF42_Ash002954</name>
</gene>
<dbReference type="GO" id="GO:0003678">
    <property type="term" value="F:DNA helicase activity"/>
    <property type="evidence" value="ECO:0007669"/>
    <property type="project" value="UniProtKB-EC"/>
</dbReference>
<dbReference type="PANTHER" id="PTHR47926:SF375">
    <property type="entry name" value="PENTATRICOPEPTIDE REPEAT-CONTAINING PROTEIN"/>
    <property type="match status" value="1"/>
</dbReference>
<feature type="repeat" description="PPR" evidence="2">
    <location>
        <begin position="257"/>
        <end position="291"/>
    </location>
</feature>
<dbReference type="Gene3D" id="1.25.40.10">
    <property type="entry name" value="Tetratricopeptide repeat domain"/>
    <property type="match status" value="4"/>
</dbReference>
<dbReference type="Pfam" id="PF13041">
    <property type="entry name" value="PPR_2"/>
    <property type="match status" value="3"/>
</dbReference>
<dbReference type="InterPro" id="IPR046848">
    <property type="entry name" value="E_motif"/>
</dbReference>
<evidence type="ECO:0000313" key="4">
    <source>
        <dbReference type="Proteomes" id="UP000236161"/>
    </source>
</evidence>
<dbReference type="Proteomes" id="UP000236161">
    <property type="component" value="Unassembled WGS sequence"/>
</dbReference>
<dbReference type="AlphaFoldDB" id="A0A2I0A7T2"/>
<dbReference type="InterPro" id="IPR011990">
    <property type="entry name" value="TPR-like_helical_dom_sf"/>
</dbReference>
<dbReference type="FunFam" id="1.25.40.10:FF:000344">
    <property type="entry name" value="Pentatricopeptide repeat-containing protein"/>
    <property type="match status" value="1"/>
</dbReference>
<proteinExistence type="predicted"/>
<organism evidence="3 4">
    <name type="scientific">Apostasia shenzhenica</name>
    <dbReference type="NCBI Taxonomy" id="1088818"/>
    <lineage>
        <taxon>Eukaryota</taxon>
        <taxon>Viridiplantae</taxon>
        <taxon>Streptophyta</taxon>
        <taxon>Embryophyta</taxon>
        <taxon>Tracheophyta</taxon>
        <taxon>Spermatophyta</taxon>
        <taxon>Magnoliopsida</taxon>
        <taxon>Liliopsida</taxon>
        <taxon>Asparagales</taxon>
        <taxon>Orchidaceae</taxon>
        <taxon>Apostasioideae</taxon>
        <taxon>Apostasia</taxon>
    </lineage>
</organism>
<dbReference type="GO" id="GO:0003723">
    <property type="term" value="F:RNA binding"/>
    <property type="evidence" value="ECO:0007669"/>
    <property type="project" value="InterPro"/>
</dbReference>
<evidence type="ECO:0000256" key="1">
    <source>
        <dbReference type="ARBA" id="ARBA00022737"/>
    </source>
</evidence>
<dbReference type="FunFam" id="1.25.40.10:FF:000627">
    <property type="entry name" value="Pentatricopeptide repeat-containing protein"/>
    <property type="match status" value="1"/>
</dbReference>
<dbReference type="GO" id="GO:0009451">
    <property type="term" value="P:RNA modification"/>
    <property type="evidence" value="ECO:0007669"/>
    <property type="project" value="InterPro"/>
</dbReference>
<name>A0A2I0A7T2_9ASPA</name>
<protein>
    <submittedName>
        <fullName evidence="3">Pentatricopeptide repeat-containing protein</fullName>
        <ecNumber evidence="3">3.6.4.12</ecNumber>
    </submittedName>
</protein>